<dbReference type="AlphaFoldDB" id="A0AAD8PSJ8"/>
<feature type="region of interest" description="Disordered" evidence="1">
    <location>
        <begin position="110"/>
        <end position="150"/>
    </location>
</feature>
<organism evidence="2 3">
    <name type="scientific">Colletotrichum navitas</name>
    <dbReference type="NCBI Taxonomy" id="681940"/>
    <lineage>
        <taxon>Eukaryota</taxon>
        <taxon>Fungi</taxon>
        <taxon>Dikarya</taxon>
        <taxon>Ascomycota</taxon>
        <taxon>Pezizomycotina</taxon>
        <taxon>Sordariomycetes</taxon>
        <taxon>Hypocreomycetidae</taxon>
        <taxon>Glomerellales</taxon>
        <taxon>Glomerellaceae</taxon>
        <taxon>Colletotrichum</taxon>
        <taxon>Colletotrichum graminicola species complex</taxon>
    </lineage>
</organism>
<dbReference type="GeneID" id="85436742"/>
<reference evidence="2" key="1">
    <citation type="submission" date="2021-06" db="EMBL/GenBank/DDBJ databases">
        <title>Comparative genomics, transcriptomics and evolutionary studies reveal genomic signatures of adaptation to plant cell wall in hemibiotrophic fungi.</title>
        <authorList>
            <consortium name="DOE Joint Genome Institute"/>
            <person name="Baroncelli R."/>
            <person name="Diaz J.F."/>
            <person name="Benocci T."/>
            <person name="Peng M."/>
            <person name="Battaglia E."/>
            <person name="Haridas S."/>
            <person name="Andreopoulos W."/>
            <person name="Labutti K."/>
            <person name="Pangilinan J."/>
            <person name="Floch G.L."/>
            <person name="Makela M.R."/>
            <person name="Henrissat B."/>
            <person name="Grigoriev I.V."/>
            <person name="Crouch J.A."/>
            <person name="De Vries R.P."/>
            <person name="Sukno S.A."/>
            <person name="Thon M.R."/>
        </authorList>
    </citation>
    <scope>NUCLEOTIDE SEQUENCE</scope>
    <source>
        <strain evidence="2">CBS 125086</strain>
    </source>
</reference>
<feature type="region of interest" description="Disordered" evidence="1">
    <location>
        <begin position="66"/>
        <end position="94"/>
    </location>
</feature>
<protein>
    <submittedName>
        <fullName evidence="2">Uncharacterized protein</fullName>
    </submittedName>
</protein>
<evidence type="ECO:0000313" key="2">
    <source>
        <dbReference type="EMBL" id="KAK1579880.1"/>
    </source>
</evidence>
<feature type="region of interest" description="Disordered" evidence="1">
    <location>
        <begin position="168"/>
        <end position="190"/>
    </location>
</feature>
<sequence length="227" mass="23807">MSNGVVRTPQIQKRATCFRTIHSLTHSLTGPGEDRPTGTEGLHPVVRIRDRCDDVTLEATIGSFAYGGGGGGGRSQDTYETSPVPLPTPTQQNIVAGPACPVLEGGRHTQVVPMPSGGRGRWSLDRPSYDDEEDEGGGLGKPNNTSSIAGRLAWDPNPTLRFAIHCSGDPGQAAKPKGFREKPDRGDVDPHALHARTARTVLGPTSSPWVGSACMPDAVSVASAAVL</sequence>
<comment type="caution">
    <text evidence="2">The sequence shown here is derived from an EMBL/GenBank/DDBJ whole genome shotgun (WGS) entry which is preliminary data.</text>
</comment>
<accession>A0AAD8PSJ8</accession>
<evidence type="ECO:0000256" key="1">
    <source>
        <dbReference type="SAM" id="MobiDB-lite"/>
    </source>
</evidence>
<dbReference type="EMBL" id="JAHLJV010000061">
    <property type="protein sequence ID" value="KAK1579880.1"/>
    <property type="molecule type" value="Genomic_DNA"/>
</dbReference>
<keyword evidence="3" id="KW-1185">Reference proteome</keyword>
<feature type="compositionally biased region" description="Basic and acidic residues" evidence="1">
    <location>
        <begin position="178"/>
        <end position="190"/>
    </location>
</feature>
<dbReference type="RefSeq" id="XP_060410968.1">
    <property type="nucleotide sequence ID" value="XM_060552502.1"/>
</dbReference>
<dbReference type="Proteomes" id="UP001230504">
    <property type="component" value="Unassembled WGS sequence"/>
</dbReference>
<name>A0AAD8PSJ8_9PEZI</name>
<gene>
    <name evidence="2" type="ORF">LY79DRAFT_332411</name>
</gene>
<evidence type="ECO:0000313" key="3">
    <source>
        <dbReference type="Proteomes" id="UP001230504"/>
    </source>
</evidence>
<proteinExistence type="predicted"/>